<dbReference type="PANTHER" id="PTHR42711:SF17">
    <property type="entry name" value="ABC TRANSPORTER ATP-BINDING PROTEIN"/>
    <property type="match status" value="1"/>
</dbReference>
<dbReference type="PROSITE" id="PS50893">
    <property type="entry name" value="ABC_TRANSPORTER_2"/>
    <property type="match status" value="1"/>
</dbReference>
<keyword evidence="6" id="KW-1185">Reference proteome</keyword>
<evidence type="ECO:0000259" key="4">
    <source>
        <dbReference type="PROSITE" id="PS50893"/>
    </source>
</evidence>
<evidence type="ECO:0000313" key="5">
    <source>
        <dbReference type="EMBL" id="MBP2002213.1"/>
    </source>
</evidence>
<keyword evidence="3 5" id="KW-0067">ATP-binding</keyword>
<comment type="caution">
    <text evidence="5">The sequence shown here is derived from an EMBL/GenBank/DDBJ whole genome shotgun (WGS) entry which is preliminary data.</text>
</comment>
<dbReference type="PANTHER" id="PTHR42711">
    <property type="entry name" value="ABC TRANSPORTER ATP-BINDING PROTEIN"/>
    <property type="match status" value="1"/>
</dbReference>
<evidence type="ECO:0000313" key="6">
    <source>
        <dbReference type="Proteomes" id="UP001519288"/>
    </source>
</evidence>
<dbReference type="SUPFAM" id="SSF52540">
    <property type="entry name" value="P-loop containing nucleoside triphosphate hydrolases"/>
    <property type="match status" value="1"/>
</dbReference>
<keyword evidence="2" id="KW-0547">Nucleotide-binding</keyword>
<dbReference type="Pfam" id="PF00005">
    <property type="entry name" value="ABC_tran"/>
    <property type="match status" value="1"/>
</dbReference>
<protein>
    <submittedName>
        <fullName evidence="5">ABC-2 type transport system ATP-binding protein</fullName>
    </submittedName>
</protein>
<dbReference type="InterPro" id="IPR003593">
    <property type="entry name" value="AAA+_ATPase"/>
</dbReference>
<reference evidence="5 6" key="1">
    <citation type="submission" date="2021-03" db="EMBL/GenBank/DDBJ databases">
        <title>Genomic Encyclopedia of Type Strains, Phase IV (KMG-IV): sequencing the most valuable type-strain genomes for metagenomic binning, comparative biology and taxonomic classification.</title>
        <authorList>
            <person name="Goeker M."/>
        </authorList>
    </citation>
    <scope>NUCLEOTIDE SEQUENCE [LARGE SCALE GENOMIC DNA]</scope>
    <source>
        <strain evidence="5 6">DSM 26806</strain>
    </source>
</reference>
<dbReference type="PROSITE" id="PS00211">
    <property type="entry name" value="ABC_TRANSPORTER_1"/>
    <property type="match status" value="1"/>
</dbReference>
<feature type="domain" description="ABC transporter" evidence="4">
    <location>
        <begin position="7"/>
        <end position="230"/>
    </location>
</feature>
<dbReference type="Proteomes" id="UP001519288">
    <property type="component" value="Unassembled WGS sequence"/>
</dbReference>
<name>A0ABS4JKI1_9BACL</name>
<dbReference type="Gene3D" id="3.40.50.300">
    <property type="entry name" value="P-loop containing nucleotide triphosphate hydrolases"/>
    <property type="match status" value="1"/>
</dbReference>
<keyword evidence="1" id="KW-0813">Transport</keyword>
<evidence type="ECO:0000256" key="1">
    <source>
        <dbReference type="ARBA" id="ARBA00022448"/>
    </source>
</evidence>
<dbReference type="InterPro" id="IPR027417">
    <property type="entry name" value="P-loop_NTPase"/>
</dbReference>
<proteinExistence type="predicted"/>
<evidence type="ECO:0000256" key="2">
    <source>
        <dbReference type="ARBA" id="ARBA00022741"/>
    </source>
</evidence>
<dbReference type="InterPro" id="IPR017871">
    <property type="entry name" value="ABC_transporter-like_CS"/>
</dbReference>
<dbReference type="GO" id="GO:0005524">
    <property type="term" value="F:ATP binding"/>
    <property type="evidence" value="ECO:0007669"/>
    <property type="project" value="UniProtKB-KW"/>
</dbReference>
<organism evidence="5 6">
    <name type="scientific">Paenibacillus shirakamiensis</name>
    <dbReference type="NCBI Taxonomy" id="1265935"/>
    <lineage>
        <taxon>Bacteria</taxon>
        <taxon>Bacillati</taxon>
        <taxon>Bacillota</taxon>
        <taxon>Bacilli</taxon>
        <taxon>Bacillales</taxon>
        <taxon>Paenibacillaceae</taxon>
        <taxon>Paenibacillus</taxon>
    </lineage>
</organism>
<dbReference type="SMART" id="SM00382">
    <property type="entry name" value="AAA"/>
    <property type="match status" value="1"/>
</dbReference>
<gene>
    <name evidence="5" type="ORF">J2Z69_003285</name>
</gene>
<evidence type="ECO:0000256" key="3">
    <source>
        <dbReference type="ARBA" id="ARBA00022840"/>
    </source>
</evidence>
<dbReference type="CDD" id="cd03230">
    <property type="entry name" value="ABC_DR_subfamily_A"/>
    <property type="match status" value="1"/>
</dbReference>
<dbReference type="InterPro" id="IPR050763">
    <property type="entry name" value="ABC_transporter_ATP-binding"/>
</dbReference>
<accession>A0ABS4JKI1</accession>
<sequence length="302" mass="32814">MMSSLAIQMQGVTKIFKGKKAVDNLDLKIERGSVTALLGPNGAGKTTIISMMLGLMNPTSGNIRLLGGDPRTRAIRGRIGAMLQDTSVIDNLKVGETINLFRSYYTQPLALEQLLLLSGLKEEQGIMASALSGGQQRRLGFALAMAGNPEILFLDEPTVGMDVRSRILFWDTVEGMASRGKTVLLTTHHLEEADQVAGRIVVVQQGQCIADGTPSSIKALASGRTISFTVGEEVTEEQLQGVPGISGIEWKGRRARLYSSDTDLLMRTLIEYSIPMQDIEIQSGGLNEAFQRLLQQDYKGIM</sequence>
<dbReference type="EMBL" id="JAGGLD010000007">
    <property type="protein sequence ID" value="MBP2002213.1"/>
    <property type="molecule type" value="Genomic_DNA"/>
</dbReference>
<dbReference type="InterPro" id="IPR003439">
    <property type="entry name" value="ABC_transporter-like_ATP-bd"/>
</dbReference>